<reference evidence="1 2" key="1">
    <citation type="journal article" date="2005" name="J. Bacteriol.">
        <title>Insights on evolution of virulence and resistance from the complete genome analysis of an early methicillin-resistant Staphylococcus aureus strain and a biofilm-producing methicillin-resistant Staphylococcus epidermidis strain.</title>
        <authorList>
            <person name="Gill S.R."/>
            <person name="Fouts D.E."/>
            <person name="Archer G.L."/>
            <person name="Mongodin E.F."/>
            <person name="Deboy R.T."/>
            <person name="Ravel J."/>
            <person name="Paulsen I.T."/>
            <person name="Kolonay J.F."/>
            <person name="Brinkac L."/>
            <person name="Beanan M."/>
            <person name="Dodson R.J."/>
            <person name="Daugherty S.C."/>
            <person name="Madupu R."/>
            <person name="Angiuoli S.V."/>
            <person name="Durkin A.S."/>
            <person name="Haft D.H."/>
            <person name="Vamathevan J."/>
            <person name="Khouri H."/>
            <person name="Utterback T."/>
            <person name="Lee C."/>
            <person name="Dimitrov G."/>
            <person name="Jiang L."/>
            <person name="Qin H."/>
            <person name="Weidman J."/>
            <person name="Tran K."/>
            <person name="Kang K."/>
            <person name="Hance I.R."/>
            <person name="Nelson K.E."/>
            <person name="Fraser C.M."/>
        </authorList>
    </citation>
    <scope>NUCLEOTIDE SEQUENCE [LARGE SCALE GENOMIC DNA]</scope>
    <source>
        <strain evidence="1 2">COL</strain>
    </source>
</reference>
<evidence type="ECO:0000313" key="1">
    <source>
        <dbReference type="EMBL" id="AAW36610.1"/>
    </source>
</evidence>
<dbReference type="EMBL" id="CP000046">
    <property type="protein sequence ID" value="AAW36610.1"/>
    <property type="molecule type" value="Genomic_DNA"/>
</dbReference>
<proteinExistence type="predicted"/>
<evidence type="ECO:0000313" key="2">
    <source>
        <dbReference type="Proteomes" id="UP000000530"/>
    </source>
</evidence>
<protein>
    <submittedName>
        <fullName evidence="1">Uncharacterized protein</fullName>
    </submittedName>
</protein>
<accession>A0A0H2WX17</accession>
<organism evidence="1 2">
    <name type="scientific">Staphylococcus aureus (strain COL)</name>
    <dbReference type="NCBI Taxonomy" id="93062"/>
    <lineage>
        <taxon>Bacteria</taxon>
        <taxon>Bacillati</taxon>
        <taxon>Bacillota</taxon>
        <taxon>Bacilli</taxon>
        <taxon>Bacillales</taxon>
        <taxon>Staphylococcaceae</taxon>
        <taxon>Staphylococcus</taxon>
    </lineage>
</organism>
<name>A0A0H2WX17_STAAC</name>
<sequence>MPTFLKNQKIVFSFVSKNDIMYLYFEYYELYKNKE</sequence>
<dbReference type="HOGENOM" id="CLU_3367422_0_0_9"/>
<dbReference type="AlphaFoldDB" id="A0A0H2WX17"/>
<dbReference type="Proteomes" id="UP000000530">
    <property type="component" value="Chromosome"/>
</dbReference>
<dbReference type="KEGG" id="sac:SACOL1361"/>
<gene>
    <name evidence="1" type="ordered locus">SACOL1361</name>
</gene>